<evidence type="ECO:0000313" key="2">
    <source>
        <dbReference type="Proteomes" id="UP001064048"/>
    </source>
</evidence>
<keyword evidence="2" id="KW-1185">Reference proteome</keyword>
<dbReference type="EMBL" id="CM046106">
    <property type="protein sequence ID" value="KAI8435522.1"/>
    <property type="molecule type" value="Genomic_DNA"/>
</dbReference>
<sequence>MFTISAYSVHPLVARFLTLWRYVEVVTDWVTFFLSCLCCQCLNNMPCDAVPPSEGSKSSIETPQILSRAAEVDSGRVCGEPFRPQHLVIDFHRQPGDNEGVEQKCNDFWNFVRKQPAMGGMLVTPESNNKTIVKKVPEQHKVKNDMQVDEYPAVHMLKKLDQLSQSIEAFAASEQTA</sequence>
<reference evidence="1 2" key="1">
    <citation type="journal article" date="2022" name="Genome Biol. Evol.">
        <title>The Spruce Budworm Genome: Reconstructing the Evolutionary History of Antifreeze Proteins.</title>
        <authorList>
            <person name="Beliveau C."/>
            <person name="Gagne P."/>
            <person name="Picq S."/>
            <person name="Vernygora O."/>
            <person name="Keeling C.I."/>
            <person name="Pinkney K."/>
            <person name="Doucet D."/>
            <person name="Wen F."/>
            <person name="Johnston J.S."/>
            <person name="Maaroufi H."/>
            <person name="Boyle B."/>
            <person name="Laroche J."/>
            <person name="Dewar K."/>
            <person name="Juretic N."/>
            <person name="Blackburn G."/>
            <person name="Nisole A."/>
            <person name="Brunet B."/>
            <person name="Brandao M."/>
            <person name="Lumley L."/>
            <person name="Duan J."/>
            <person name="Quan G."/>
            <person name="Lucarotti C.J."/>
            <person name="Roe A.D."/>
            <person name="Sperling F.A.H."/>
            <person name="Levesque R.C."/>
            <person name="Cusson M."/>
        </authorList>
    </citation>
    <scope>NUCLEOTIDE SEQUENCE [LARGE SCALE GENOMIC DNA]</scope>
    <source>
        <strain evidence="1">Glfc:IPQL:Cfum</strain>
    </source>
</reference>
<dbReference type="Proteomes" id="UP001064048">
    <property type="component" value="Chromosome 6"/>
</dbReference>
<protein>
    <submittedName>
        <fullName evidence="1">Uncharacterized protein</fullName>
    </submittedName>
</protein>
<organism evidence="1 2">
    <name type="scientific">Choristoneura fumiferana</name>
    <name type="common">Spruce budworm moth</name>
    <name type="synonym">Archips fumiferana</name>
    <dbReference type="NCBI Taxonomy" id="7141"/>
    <lineage>
        <taxon>Eukaryota</taxon>
        <taxon>Metazoa</taxon>
        <taxon>Ecdysozoa</taxon>
        <taxon>Arthropoda</taxon>
        <taxon>Hexapoda</taxon>
        <taxon>Insecta</taxon>
        <taxon>Pterygota</taxon>
        <taxon>Neoptera</taxon>
        <taxon>Endopterygota</taxon>
        <taxon>Lepidoptera</taxon>
        <taxon>Glossata</taxon>
        <taxon>Ditrysia</taxon>
        <taxon>Tortricoidea</taxon>
        <taxon>Tortricidae</taxon>
        <taxon>Tortricinae</taxon>
        <taxon>Choristoneura</taxon>
    </lineage>
</organism>
<name>A0ACC0KGF3_CHOFU</name>
<evidence type="ECO:0000313" key="1">
    <source>
        <dbReference type="EMBL" id="KAI8435522.1"/>
    </source>
</evidence>
<comment type="caution">
    <text evidence="1">The sequence shown here is derived from an EMBL/GenBank/DDBJ whole genome shotgun (WGS) entry which is preliminary data.</text>
</comment>
<accession>A0ACC0KGF3</accession>
<proteinExistence type="predicted"/>
<gene>
    <name evidence="1" type="ORF">MSG28_003818</name>
</gene>